<dbReference type="AlphaFoldDB" id="A0A7C9J6J6"/>
<accession>A0A7C9J6J6</accession>
<dbReference type="Pfam" id="PF13148">
    <property type="entry name" value="DUF3987"/>
    <property type="match status" value="1"/>
</dbReference>
<comment type="caution">
    <text evidence="1">The sequence shown here is derived from an EMBL/GenBank/DDBJ whole genome shotgun (WGS) entry which is preliminary data.</text>
</comment>
<sequence length="465" mass="52418">MSCVEHVHLNFPSILSEAVLDLCNQLQAPESMIASSVLAAASLASQDKIDLDRSDGSVAPVSLNLIVIADSGERKSAVFREVFKPFLEEDEAQRRQHEQDAERYGRETVTWKAIKIGLERRISSDLKQGRDIAQSTQQLDEHLTRQPQKCHEKLRIIQDATTDALISFLDDKGGSAGLLSDEGGLIFKSRISSNLAPLNSIWSGDGVKIDRLDQSRSCALSQSVRLTTLIMVQPKTFEAFLRDKGELSRDNGYLARALICQPFTRQGTRFISNNQTQIPMYGLRRFHDRIRVILASHERRTLSLSPNAYEIWTQFYNQTESYLQPGGYLHAFRDSGSKAPEMARRLAAIFHCISDEDGHLISAASMKQAVGVIGQYMNEFVRMFTPAPEVDPRLDDATALHAWLLKEQAKCLDFPAVEKRRILTHGPFRVRNRSNRDAAFDVMRSFNSISEFKLKNRSYVTALMP</sequence>
<organism evidence="1 2">
    <name type="scientific">Malikia spinosa</name>
    <dbReference type="NCBI Taxonomy" id="86180"/>
    <lineage>
        <taxon>Bacteria</taxon>
        <taxon>Pseudomonadati</taxon>
        <taxon>Pseudomonadota</taxon>
        <taxon>Betaproteobacteria</taxon>
        <taxon>Burkholderiales</taxon>
        <taxon>Comamonadaceae</taxon>
        <taxon>Malikia</taxon>
    </lineage>
</organism>
<dbReference type="EMBL" id="VYSB01000002">
    <property type="protein sequence ID" value="MYZ51270.1"/>
    <property type="molecule type" value="Genomic_DNA"/>
</dbReference>
<evidence type="ECO:0000313" key="1">
    <source>
        <dbReference type="EMBL" id="MYZ51270.1"/>
    </source>
</evidence>
<dbReference type="Proteomes" id="UP000481947">
    <property type="component" value="Unassembled WGS sequence"/>
</dbReference>
<dbReference type="RefSeq" id="WP_161124366.1">
    <property type="nucleotide sequence ID" value="NZ_VYSB01000002.1"/>
</dbReference>
<dbReference type="InterPro" id="IPR025048">
    <property type="entry name" value="DUF3987"/>
</dbReference>
<gene>
    <name evidence="1" type="ORF">F5985_03765</name>
</gene>
<protein>
    <submittedName>
        <fullName evidence="1">DUF3987 domain-containing protein</fullName>
    </submittedName>
</protein>
<reference evidence="1 2" key="1">
    <citation type="submission" date="2019-09" db="EMBL/GenBank/DDBJ databases">
        <title>Identification of Malikia spinosa a prominent benzene-, toluene-, and ethylbenzene-degrading bacterium: enrichment, isolation and whole genome sequencing.</title>
        <authorList>
            <person name="Tancsics A."/>
            <person name="Revesz F."/>
            <person name="Kriszt B."/>
        </authorList>
    </citation>
    <scope>NUCLEOTIDE SEQUENCE [LARGE SCALE GENOMIC DNA]</scope>
    <source>
        <strain evidence="1 2">AB6</strain>
    </source>
</reference>
<name>A0A7C9J6J6_9BURK</name>
<evidence type="ECO:0000313" key="2">
    <source>
        <dbReference type="Proteomes" id="UP000481947"/>
    </source>
</evidence>
<proteinExistence type="predicted"/>